<dbReference type="PROSITE" id="PS50206">
    <property type="entry name" value="RHODANESE_3"/>
    <property type="match status" value="2"/>
</dbReference>
<evidence type="ECO:0000256" key="2">
    <source>
        <dbReference type="ARBA" id="ARBA00022737"/>
    </source>
</evidence>
<comment type="caution">
    <text evidence="5">The sequence shown here is derived from an EMBL/GenBank/DDBJ whole genome shotgun (WGS) entry which is preliminary data.</text>
</comment>
<dbReference type="Gene3D" id="3.40.250.10">
    <property type="entry name" value="Rhodanese-like domain"/>
    <property type="match status" value="2"/>
</dbReference>
<dbReference type="EMBL" id="JBHLUB010000031">
    <property type="protein sequence ID" value="MFC0582566.1"/>
    <property type="molecule type" value="Genomic_DNA"/>
</dbReference>
<organism evidence="5 6">
    <name type="scientific">Micrococcoides hystricis</name>
    <dbReference type="NCBI Taxonomy" id="1572761"/>
    <lineage>
        <taxon>Bacteria</taxon>
        <taxon>Bacillati</taxon>
        <taxon>Actinomycetota</taxon>
        <taxon>Actinomycetes</taxon>
        <taxon>Micrococcales</taxon>
        <taxon>Micrococcaceae</taxon>
        <taxon>Micrococcoides</taxon>
    </lineage>
</organism>
<keyword evidence="1 5" id="KW-0808">Transferase</keyword>
<keyword evidence="2" id="KW-0677">Repeat</keyword>
<feature type="domain" description="Rhodanese" evidence="4">
    <location>
        <begin position="21"/>
        <end position="139"/>
    </location>
</feature>
<name>A0ABV6PBS8_9MICC</name>
<dbReference type="CDD" id="cd01448">
    <property type="entry name" value="TST_Repeat_1"/>
    <property type="match status" value="1"/>
</dbReference>
<dbReference type="Pfam" id="PF00581">
    <property type="entry name" value="Rhodanese"/>
    <property type="match status" value="2"/>
</dbReference>
<evidence type="ECO:0000256" key="1">
    <source>
        <dbReference type="ARBA" id="ARBA00022679"/>
    </source>
</evidence>
<proteinExistence type="predicted"/>
<dbReference type="InterPro" id="IPR045078">
    <property type="entry name" value="TST/MPST-like"/>
</dbReference>
<gene>
    <name evidence="5" type="ORF">ACFFFR_09275</name>
</gene>
<dbReference type="EC" id="2.8.1.-" evidence="5"/>
<keyword evidence="6" id="KW-1185">Reference proteome</keyword>
<dbReference type="InterPro" id="IPR001307">
    <property type="entry name" value="Thiosulphate_STrfase_CS"/>
</dbReference>
<evidence type="ECO:0000313" key="6">
    <source>
        <dbReference type="Proteomes" id="UP001589862"/>
    </source>
</evidence>
<dbReference type="SUPFAM" id="SSF52821">
    <property type="entry name" value="Rhodanese/Cell cycle control phosphatase"/>
    <property type="match status" value="2"/>
</dbReference>
<reference evidence="5 6" key="1">
    <citation type="submission" date="2024-09" db="EMBL/GenBank/DDBJ databases">
        <authorList>
            <person name="Sun Q."/>
            <person name="Mori K."/>
        </authorList>
    </citation>
    <scope>NUCLEOTIDE SEQUENCE [LARGE SCALE GENOMIC DNA]</scope>
    <source>
        <strain evidence="5 6">NCAIM B.02604</strain>
    </source>
</reference>
<dbReference type="PROSITE" id="PS00380">
    <property type="entry name" value="RHODANESE_1"/>
    <property type="match status" value="1"/>
</dbReference>
<dbReference type="InterPro" id="IPR036873">
    <property type="entry name" value="Rhodanese-like_dom_sf"/>
</dbReference>
<dbReference type="PANTHER" id="PTHR11364:SF27">
    <property type="entry name" value="SULFURTRANSFERASE"/>
    <property type="match status" value="1"/>
</dbReference>
<feature type="region of interest" description="Disordered" evidence="3">
    <location>
        <begin position="291"/>
        <end position="320"/>
    </location>
</feature>
<sequence length="320" mass="34376">MNAPQTPVFISVPELEELLADEHPVHLLDVRWRLGSDDGYERYSQGHLPGAVYVDLDTMLAGQGPATAGRHPLPTEENFTKVMQLWGLRAAEPVVVYDDSAGLSAARAWWLLRYASHQPVYILDGGYEAWVEAGQNVQAGDVIPQPGDATAVFGGLPAVAMEDVLDQPLLLDARAAERYTGDHEPMDPRAGHIPGARNLPASTLLEDGRLVSDEVILELLESGGHRYGQATTAYCGSGVTAAFLVAAAAHAGVTLSLYPGSFSQWSQHPELEVETGARVHDVVSLETQILEHDEDTEVTATGADPAEEAEAVESPETKEN</sequence>
<dbReference type="PANTHER" id="PTHR11364">
    <property type="entry name" value="THIOSULFATE SULFERTANSFERASE"/>
    <property type="match status" value="1"/>
</dbReference>
<dbReference type="Proteomes" id="UP001589862">
    <property type="component" value="Unassembled WGS sequence"/>
</dbReference>
<protein>
    <submittedName>
        <fullName evidence="5">Sulfurtransferase</fullName>
        <ecNumber evidence="5">2.8.1.-</ecNumber>
    </submittedName>
</protein>
<evidence type="ECO:0000256" key="3">
    <source>
        <dbReference type="SAM" id="MobiDB-lite"/>
    </source>
</evidence>
<dbReference type="SMART" id="SM00450">
    <property type="entry name" value="RHOD"/>
    <property type="match status" value="2"/>
</dbReference>
<accession>A0ABV6PBS8</accession>
<evidence type="ECO:0000313" key="5">
    <source>
        <dbReference type="EMBL" id="MFC0582566.1"/>
    </source>
</evidence>
<dbReference type="InterPro" id="IPR001763">
    <property type="entry name" value="Rhodanese-like_dom"/>
</dbReference>
<dbReference type="RefSeq" id="WP_377459821.1">
    <property type="nucleotide sequence ID" value="NZ_JBHLUB010000031.1"/>
</dbReference>
<feature type="domain" description="Rhodanese" evidence="4">
    <location>
        <begin position="164"/>
        <end position="274"/>
    </location>
</feature>
<dbReference type="GO" id="GO:0016740">
    <property type="term" value="F:transferase activity"/>
    <property type="evidence" value="ECO:0007669"/>
    <property type="project" value="UniProtKB-KW"/>
</dbReference>
<evidence type="ECO:0000259" key="4">
    <source>
        <dbReference type="PROSITE" id="PS50206"/>
    </source>
</evidence>